<name>A0A941I783_9BURK</name>
<dbReference type="EMBL" id="JAGSPN010000007">
    <property type="protein sequence ID" value="MBR7782604.1"/>
    <property type="molecule type" value="Genomic_DNA"/>
</dbReference>
<accession>A0A941I783</accession>
<gene>
    <name evidence="2" type="ORF">KDM89_10640</name>
</gene>
<proteinExistence type="predicted"/>
<dbReference type="AlphaFoldDB" id="A0A941I783"/>
<comment type="caution">
    <text evidence="2">The sequence shown here is derived from an EMBL/GenBank/DDBJ whole genome shotgun (WGS) entry which is preliminary data.</text>
</comment>
<organism evidence="2 3">
    <name type="scientific">Undibacterium luofuense</name>
    <dbReference type="NCBI Taxonomy" id="2828733"/>
    <lineage>
        <taxon>Bacteria</taxon>
        <taxon>Pseudomonadati</taxon>
        <taxon>Pseudomonadota</taxon>
        <taxon>Betaproteobacteria</taxon>
        <taxon>Burkholderiales</taxon>
        <taxon>Oxalobacteraceae</taxon>
        <taxon>Undibacterium</taxon>
    </lineage>
</organism>
<keyword evidence="1" id="KW-0472">Membrane</keyword>
<dbReference type="RefSeq" id="WP_212687919.1">
    <property type="nucleotide sequence ID" value="NZ_JAGSPN010000007.1"/>
</dbReference>
<keyword evidence="3" id="KW-1185">Reference proteome</keyword>
<feature type="transmembrane region" description="Helical" evidence="1">
    <location>
        <begin position="7"/>
        <end position="27"/>
    </location>
</feature>
<dbReference type="Proteomes" id="UP000680067">
    <property type="component" value="Unassembled WGS sequence"/>
</dbReference>
<sequence length="73" mass="7907">MNLKQKFVSAYLVIAGLFAIYSSSFGATSHKGFFYNLGGSLFWPAKLFPELGNVVSTIAIVSGVILLIMFGKK</sequence>
<evidence type="ECO:0000256" key="1">
    <source>
        <dbReference type="SAM" id="Phobius"/>
    </source>
</evidence>
<protein>
    <submittedName>
        <fullName evidence="2">Uncharacterized protein</fullName>
    </submittedName>
</protein>
<keyword evidence="1" id="KW-0812">Transmembrane</keyword>
<keyword evidence="1" id="KW-1133">Transmembrane helix</keyword>
<evidence type="ECO:0000313" key="2">
    <source>
        <dbReference type="EMBL" id="MBR7782604.1"/>
    </source>
</evidence>
<evidence type="ECO:0000313" key="3">
    <source>
        <dbReference type="Proteomes" id="UP000680067"/>
    </source>
</evidence>
<reference evidence="2" key="1">
    <citation type="submission" date="2021-04" db="EMBL/GenBank/DDBJ databases">
        <title>novel species isolated from subtropical streams in China.</title>
        <authorList>
            <person name="Lu H."/>
        </authorList>
    </citation>
    <scope>NUCLEOTIDE SEQUENCE</scope>
    <source>
        <strain evidence="2">LFS511W</strain>
    </source>
</reference>
<feature type="transmembrane region" description="Helical" evidence="1">
    <location>
        <begin position="47"/>
        <end position="70"/>
    </location>
</feature>